<feature type="compositionally biased region" description="Acidic residues" evidence="7">
    <location>
        <begin position="687"/>
        <end position="723"/>
    </location>
</feature>
<evidence type="ECO:0000256" key="6">
    <source>
        <dbReference type="PROSITE-ProRule" id="PRU00284"/>
    </source>
</evidence>
<feature type="domain" description="HAMP" evidence="10">
    <location>
        <begin position="311"/>
        <end position="363"/>
    </location>
</feature>
<keyword evidence="8" id="KW-1133">Transmembrane helix</keyword>
<reference evidence="11" key="1">
    <citation type="submission" date="2009-10" db="EMBL/GenBank/DDBJ databases">
        <title>Complete sequence of Bacillus selenitireducens MLS10.</title>
        <authorList>
            <consortium name="US DOE Joint Genome Institute"/>
            <person name="Lucas S."/>
            <person name="Copeland A."/>
            <person name="Lapidus A."/>
            <person name="Glavina del Rio T."/>
            <person name="Dalin E."/>
            <person name="Tice H."/>
            <person name="Bruce D."/>
            <person name="Goodwin L."/>
            <person name="Pitluck S."/>
            <person name="Sims D."/>
            <person name="Brettin T."/>
            <person name="Detter J.C."/>
            <person name="Han C."/>
            <person name="Larimer F."/>
            <person name="Land M."/>
            <person name="Hauser L."/>
            <person name="Kyrpides N."/>
            <person name="Ovchinnikova G."/>
            <person name="Stolz J."/>
        </authorList>
    </citation>
    <scope>NUCLEOTIDE SEQUENCE [LARGE SCALE GENOMIC DNA]</scope>
    <source>
        <strain evidence="11">MLS10</strain>
    </source>
</reference>
<evidence type="ECO:0000256" key="2">
    <source>
        <dbReference type="ARBA" id="ARBA00022475"/>
    </source>
</evidence>
<accession>D6Y0T9</accession>
<evidence type="ECO:0000313" key="12">
    <source>
        <dbReference type="Proteomes" id="UP000000271"/>
    </source>
</evidence>
<dbReference type="SMART" id="SM00304">
    <property type="entry name" value="HAMP"/>
    <property type="match status" value="3"/>
</dbReference>
<comment type="subcellular location">
    <subcellularLocation>
        <location evidence="1">Cell membrane</location>
    </subcellularLocation>
</comment>
<feature type="compositionally biased region" description="Low complexity" evidence="7">
    <location>
        <begin position="8"/>
        <end position="18"/>
    </location>
</feature>
<dbReference type="OrthoDB" id="9760371at2"/>
<feature type="region of interest" description="Disordered" evidence="7">
    <location>
        <begin position="1"/>
        <end position="23"/>
    </location>
</feature>
<feature type="region of interest" description="Disordered" evidence="7">
    <location>
        <begin position="668"/>
        <end position="730"/>
    </location>
</feature>
<gene>
    <name evidence="11" type="ordered locus">Bsel_3175</name>
</gene>
<organism evidence="11 12">
    <name type="scientific">Bacillus selenitireducens (strain ATCC 700615 / DSM 15326 / MLS10)</name>
    <dbReference type="NCBI Taxonomy" id="439292"/>
    <lineage>
        <taxon>Bacteria</taxon>
        <taxon>Bacillati</taxon>
        <taxon>Bacillota</taxon>
        <taxon>Bacilli</taxon>
        <taxon>Bacillales</taxon>
        <taxon>Bacillaceae</taxon>
        <taxon>Salisediminibacterium</taxon>
    </lineage>
</organism>
<dbReference type="Gene3D" id="1.10.287.950">
    <property type="entry name" value="Methyl-accepting chemotaxis protein"/>
    <property type="match status" value="1"/>
</dbReference>
<dbReference type="SMART" id="SM00283">
    <property type="entry name" value="MA"/>
    <property type="match status" value="1"/>
</dbReference>
<evidence type="ECO:0000256" key="3">
    <source>
        <dbReference type="ARBA" id="ARBA00023136"/>
    </source>
</evidence>
<dbReference type="HOGENOM" id="CLU_000445_107_19_9"/>
<dbReference type="AlphaFoldDB" id="D6Y0T9"/>
<proteinExistence type="inferred from homology"/>
<keyword evidence="12" id="KW-1185">Reference proteome</keyword>
<evidence type="ECO:0000256" key="7">
    <source>
        <dbReference type="SAM" id="MobiDB-lite"/>
    </source>
</evidence>
<evidence type="ECO:0000259" key="10">
    <source>
        <dbReference type="PROSITE" id="PS50885"/>
    </source>
</evidence>
<feature type="domain" description="Methyl-accepting transducer" evidence="9">
    <location>
        <begin position="382"/>
        <end position="632"/>
    </location>
</feature>
<keyword evidence="3 8" id="KW-0472">Membrane</keyword>
<protein>
    <submittedName>
        <fullName evidence="11">Methyl-accepting chemotaxis sensory transducer</fullName>
    </submittedName>
</protein>
<evidence type="ECO:0000313" key="11">
    <source>
        <dbReference type="EMBL" id="ADI00657.1"/>
    </source>
</evidence>
<dbReference type="Proteomes" id="UP000000271">
    <property type="component" value="Chromosome"/>
</dbReference>
<dbReference type="GO" id="GO:0005886">
    <property type="term" value="C:plasma membrane"/>
    <property type="evidence" value="ECO:0007669"/>
    <property type="project" value="UniProtKB-SubCell"/>
</dbReference>
<name>D6Y0T9_BACIE</name>
<dbReference type="PANTHER" id="PTHR32089">
    <property type="entry name" value="METHYL-ACCEPTING CHEMOTAXIS PROTEIN MCPB"/>
    <property type="match status" value="1"/>
</dbReference>
<dbReference type="GO" id="GO:0007165">
    <property type="term" value="P:signal transduction"/>
    <property type="evidence" value="ECO:0007669"/>
    <property type="project" value="UniProtKB-KW"/>
</dbReference>
<dbReference type="CDD" id="cd06225">
    <property type="entry name" value="HAMP"/>
    <property type="match status" value="1"/>
</dbReference>
<keyword evidence="8" id="KW-0812">Transmembrane</keyword>
<evidence type="ECO:0000256" key="8">
    <source>
        <dbReference type="SAM" id="Phobius"/>
    </source>
</evidence>
<dbReference type="Pfam" id="PF00015">
    <property type="entry name" value="MCPsignal"/>
    <property type="match status" value="1"/>
</dbReference>
<keyword evidence="4 6" id="KW-0807">Transducer</keyword>
<dbReference type="STRING" id="439292.Bsel_3175"/>
<feature type="transmembrane region" description="Helical" evidence="8">
    <location>
        <begin position="286"/>
        <end position="309"/>
    </location>
</feature>
<dbReference type="EMBL" id="CP001791">
    <property type="protein sequence ID" value="ADI00657.1"/>
    <property type="molecule type" value="Genomic_DNA"/>
</dbReference>
<dbReference type="PANTHER" id="PTHR32089:SF112">
    <property type="entry name" value="LYSOZYME-LIKE PROTEIN-RELATED"/>
    <property type="match status" value="1"/>
</dbReference>
<feature type="transmembrane region" description="Helical" evidence="8">
    <location>
        <begin position="33"/>
        <end position="53"/>
    </location>
</feature>
<dbReference type="InterPro" id="IPR003660">
    <property type="entry name" value="HAMP_dom"/>
</dbReference>
<dbReference type="PROSITE" id="PS50111">
    <property type="entry name" value="CHEMOTAXIS_TRANSDUC_2"/>
    <property type="match status" value="1"/>
</dbReference>
<sequence length="730" mass="81045">MGKSFMNKQGSGSSAQSKSGKKGHSNVTLKFKLLVWFIALGVIPAVTVAFIVFSESENALENQVEDMSEEIAGQIGENINQQIDQVYDLSMRPFTDGDVYEQMVANFSNMDQMDVFTARREVTDYFSSIRNSTDYLDEMFFYREQDGEVLGRVRGQDMGDAPFTDEVRDLLESNTFVWDTAFEEDGSLRMVLYRSVNQGILGLELSERMFDDVLGRERNMEEIPERLLFIANQDGQILRSNNHEIETISGEEVAQDDVIMSHIELENDWYAVVSTPRDVVMAEMNALTTFVIALVVGFIIAAVTIAFFVTSSVTRPISNMIRLMKQAEDGDLTVRTNETGKNEMGQLGTSFNRMLQNFSHIIAENKSVTTVAKENTEQMKRIADQSSHTADQIASSIQEVANGAMEQVNYADRTSQEMEELSSEMTRMGEAVGQVTKVANNTKTSSTNSLGYMNELTAKNEDVGQNIGQIKTSIEKLSQDVEGIRSVVEIIDGISDQTNLLALNASIEAARAGEAGKGFAVVADEVRKLAEQSKQSTGKIDGIVSAILGQTKDSVKLVTESVALFGEQAKSVEETKASFGDIMTDTEDIFAAVESMERSIETMSEKREQVERAIGDMAEITETTSASTEEVSATTQEQFAAAEELGKLSDILESTMTDLEEVVNRFKVEEGQNPIEESVPVVHEEPEPVEEEPITEGDDEEFTENLETEEISFEDQREPEEEEQQNRSES</sequence>
<dbReference type="InterPro" id="IPR004089">
    <property type="entry name" value="MCPsignal_dom"/>
</dbReference>
<dbReference type="Pfam" id="PF00672">
    <property type="entry name" value="HAMP"/>
    <property type="match status" value="1"/>
</dbReference>
<evidence type="ECO:0000256" key="4">
    <source>
        <dbReference type="ARBA" id="ARBA00023224"/>
    </source>
</evidence>
<evidence type="ECO:0000256" key="1">
    <source>
        <dbReference type="ARBA" id="ARBA00004236"/>
    </source>
</evidence>
<dbReference type="PROSITE" id="PS50885">
    <property type="entry name" value="HAMP"/>
    <property type="match status" value="1"/>
</dbReference>
<comment type="similarity">
    <text evidence="5">Belongs to the methyl-accepting chemotaxis (MCP) protein family.</text>
</comment>
<dbReference type="RefSeq" id="WP_013174061.1">
    <property type="nucleotide sequence ID" value="NC_014219.1"/>
</dbReference>
<dbReference type="KEGG" id="bse:Bsel_3175"/>
<dbReference type="SUPFAM" id="SSF58104">
    <property type="entry name" value="Methyl-accepting chemotaxis protein (MCP) signaling domain"/>
    <property type="match status" value="1"/>
</dbReference>
<dbReference type="Gene3D" id="6.10.340.10">
    <property type="match status" value="1"/>
</dbReference>
<evidence type="ECO:0000256" key="5">
    <source>
        <dbReference type="ARBA" id="ARBA00029447"/>
    </source>
</evidence>
<keyword evidence="2" id="KW-1003">Cell membrane</keyword>
<evidence type="ECO:0000259" key="9">
    <source>
        <dbReference type="PROSITE" id="PS50111"/>
    </source>
</evidence>
<dbReference type="eggNOG" id="COG0840">
    <property type="taxonomic scope" value="Bacteria"/>
</dbReference>